<proteinExistence type="predicted"/>
<reference evidence="1" key="1">
    <citation type="journal article" date="2022" name="bioRxiv">
        <title>Sequencing and chromosome-scale assembly of the giantPleurodeles waltlgenome.</title>
        <authorList>
            <person name="Brown T."/>
            <person name="Elewa A."/>
            <person name="Iarovenko S."/>
            <person name="Subramanian E."/>
            <person name="Araus A.J."/>
            <person name="Petzold A."/>
            <person name="Susuki M."/>
            <person name="Suzuki K.-i.T."/>
            <person name="Hayashi T."/>
            <person name="Toyoda A."/>
            <person name="Oliveira C."/>
            <person name="Osipova E."/>
            <person name="Leigh N.D."/>
            <person name="Simon A."/>
            <person name="Yun M.H."/>
        </authorList>
    </citation>
    <scope>NUCLEOTIDE SEQUENCE</scope>
    <source>
        <strain evidence="1">20211129_DDA</strain>
        <tissue evidence="1">Liver</tissue>
    </source>
</reference>
<gene>
    <name evidence="1" type="ORF">NDU88_003462</name>
</gene>
<evidence type="ECO:0000313" key="2">
    <source>
        <dbReference type="Proteomes" id="UP001066276"/>
    </source>
</evidence>
<name>A0AAV7T5F1_PLEWA</name>
<keyword evidence="2" id="KW-1185">Reference proteome</keyword>
<dbReference type="EMBL" id="JANPWB010000007">
    <property type="protein sequence ID" value="KAJ1171601.1"/>
    <property type="molecule type" value="Genomic_DNA"/>
</dbReference>
<evidence type="ECO:0000313" key="1">
    <source>
        <dbReference type="EMBL" id="KAJ1171601.1"/>
    </source>
</evidence>
<protein>
    <submittedName>
        <fullName evidence="1">Uncharacterized protein</fullName>
    </submittedName>
</protein>
<organism evidence="1 2">
    <name type="scientific">Pleurodeles waltl</name>
    <name type="common">Iberian ribbed newt</name>
    <dbReference type="NCBI Taxonomy" id="8319"/>
    <lineage>
        <taxon>Eukaryota</taxon>
        <taxon>Metazoa</taxon>
        <taxon>Chordata</taxon>
        <taxon>Craniata</taxon>
        <taxon>Vertebrata</taxon>
        <taxon>Euteleostomi</taxon>
        <taxon>Amphibia</taxon>
        <taxon>Batrachia</taxon>
        <taxon>Caudata</taxon>
        <taxon>Salamandroidea</taxon>
        <taxon>Salamandridae</taxon>
        <taxon>Pleurodelinae</taxon>
        <taxon>Pleurodeles</taxon>
    </lineage>
</organism>
<accession>A0AAV7T5F1</accession>
<sequence length="177" mass="19701">MFTPSPQKLCERTRLPFMEYGISVVCCRRGALMWTMPAMKRFRVACLLFKAACTGGRRAMSRRLRGLVLGSLPLLYRAPRGWGCYIYSTRPCLREGSPGRRVMTGPHLWAPSGCYLMAFKAGVVHKRVSLSGTWGRRAFAHPQCSGSRGTWVELWGAEGAPMSAQAALSVLEDRGVW</sequence>
<dbReference type="AlphaFoldDB" id="A0AAV7T5F1"/>
<comment type="caution">
    <text evidence="1">The sequence shown here is derived from an EMBL/GenBank/DDBJ whole genome shotgun (WGS) entry which is preliminary data.</text>
</comment>
<dbReference type="Proteomes" id="UP001066276">
    <property type="component" value="Chromosome 4_1"/>
</dbReference>